<gene>
    <name evidence="1" type="ORF">Pfra01_002462600</name>
</gene>
<name>A0A9W7D4V8_9STRA</name>
<evidence type="ECO:0000313" key="2">
    <source>
        <dbReference type="Proteomes" id="UP001165121"/>
    </source>
</evidence>
<reference evidence="1" key="1">
    <citation type="submission" date="2023-04" db="EMBL/GenBank/DDBJ databases">
        <title>Phytophthora fragariaefolia NBRC 109709.</title>
        <authorList>
            <person name="Ichikawa N."/>
            <person name="Sato H."/>
            <person name="Tonouchi N."/>
        </authorList>
    </citation>
    <scope>NUCLEOTIDE SEQUENCE</scope>
    <source>
        <strain evidence="1">NBRC 109709</strain>
    </source>
</reference>
<keyword evidence="2" id="KW-1185">Reference proteome</keyword>
<protein>
    <submittedName>
        <fullName evidence="1">Unnamed protein product</fullName>
    </submittedName>
</protein>
<proteinExistence type="predicted"/>
<accession>A0A9W7D4V8</accession>
<comment type="caution">
    <text evidence="1">The sequence shown here is derived from an EMBL/GenBank/DDBJ whole genome shotgun (WGS) entry which is preliminary data.</text>
</comment>
<sequence>MLKRIRRKRPQPAVGIIDNSALLVAAQKTHAQLHADMELMEKLQAAWVACAAPTGGGGDRSQCSIDAYSTTVREIVMTELSNLVLWSFKTYFADTGEQPDASQVEAVMRIIRLVDSVALSRGRAYRSVVVPS</sequence>
<dbReference type="OrthoDB" id="118693at2759"/>
<dbReference type="AlphaFoldDB" id="A0A9W7D4V8"/>
<organism evidence="1 2">
    <name type="scientific">Phytophthora fragariaefolia</name>
    <dbReference type="NCBI Taxonomy" id="1490495"/>
    <lineage>
        <taxon>Eukaryota</taxon>
        <taxon>Sar</taxon>
        <taxon>Stramenopiles</taxon>
        <taxon>Oomycota</taxon>
        <taxon>Peronosporomycetes</taxon>
        <taxon>Peronosporales</taxon>
        <taxon>Peronosporaceae</taxon>
        <taxon>Phytophthora</taxon>
    </lineage>
</organism>
<evidence type="ECO:0000313" key="1">
    <source>
        <dbReference type="EMBL" id="GMF57624.1"/>
    </source>
</evidence>
<dbReference type="EMBL" id="BSXT01004378">
    <property type="protein sequence ID" value="GMF57624.1"/>
    <property type="molecule type" value="Genomic_DNA"/>
</dbReference>
<dbReference type="Proteomes" id="UP001165121">
    <property type="component" value="Unassembled WGS sequence"/>
</dbReference>